<evidence type="ECO:0000256" key="4">
    <source>
        <dbReference type="ARBA" id="ARBA00022692"/>
    </source>
</evidence>
<dbReference type="PROSITE" id="PS51388">
    <property type="entry name" value="GED"/>
    <property type="match status" value="1"/>
</dbReference>
<dbReference type="InterPro" id="IPR030381">
    <property type="entry name" value="G_DYNAMIN_dom"/>
</dbReference>
<keyword evidence="10" id="KW-0809">Transit peptide</keyword>
<evidence type="ECO:0000256" key="1">
    <source>
        <dbReference type="ARBA" id="ARBA00004273"/>
    </source>
</evidence>
<comment type="similarity">
    <text evidence="17">Belongs to the TRAFAC class dynamin-like GTPase superfamily. Dynamin/Fzo/YdjA family.</text>
</comment>
<keyword evidence="8 21" id="KW-0378">Hydrolase</keyword>
<evidence type="ECO:0000313" key="21">
    <source>
        <dbReference type="EMBL" id="KAJ4493988.1"/>
    </source>
</evidence>
<comment type="catalytic activity">
    <reaction evidence="16">
        <text>GTP + H2O = GDP + phosphate + H(+)</text>
        <dbReference type="Rhea" id="RHEA:19669"/>
        <dbReference type="ChEBI" id="CHEBI:15377"/>
        <dbReference type="ChEBI" id="CHEBI:15378"/>
        <dbReference type="ChEBI" id="CHEBI:37565"/>
        <dbReference type="ChEBI" id="CHEBI:43474"/>
        <dbReference type="ChEBI" id="CHEBI:58189"/>
        <dbReference type="EC" id="3.6.5.5"/>
    </reaction>
</comment>
<comment type="subcellular location">
    <subcellularLocation>
        <location evidence="1">Mitochondrion inner membrane</location>
    </subcellularLocation>
    <subcellularLocation>
        <location evidence="2">Mitochondrion intermembrane space</location>
    </subcellularLocation>
</comment>
<dbReference type="InterPro" id="IPR022812">
    <property type="entry name" value="Dynamin"/>
</dbReference>
<gene>
    <name evidence="21" type="ORF">C8J55DRAFT_467444</name>
</gene>
<organism evidence="21 22">
    <name type="scientific">Lentinula lateritia</name>
    <dbReference type="NCBI Taxonomy" id="40482"/>
    <lineage>
        <taxon>Eukaryota</taxon>
        <taxon>Fungi</taxon>
        <taxon>Dikarya</taxon>
        <taxon>Basidiomycota</taxon>
        <taxon>Agaricomycotina</taxon>
        <taxon>Agaricomycetes</taxon>
        <taxon>Agaricomycetidae</taxon>
        <taxon>Agaricales</taxon>
        <taxon>Marasmiineae</taxon>
        <taxon>Omphalotaceae</taxon>
        <taxon>Lentinula</taxon>
    </lineage>
</organism>
<feature type="region of interest" description="Disordered" evidence="18">
    <location>
        <begin position="169"/>
        <end position="201"/>
    </location>
</feature>
<dbReference type="PROSITE" id="PS51718">
    <property type="entry name" value="G_DYNAMIN_2"/>
    <property type="match status" value="1"/>
</dbReference>
<dbReference type="PANTHER" id="PTHR11566">
    <property type="entry name" value="DYNAMIN"/>
    <property type="match status" value="1"/>
</dbReference>
<feature type="domain" description="GED" evidence="19">
    <location>
        <begin position="837"/>
        <end position="930"/>
    </location>
</feature>
<feature type="region of interest" description="Disordered" evidence="18">
    <location>
        <begin position="928"/>
        <end position="947"/>
    </location>
</feature>
<accession>A0A9W9AZ82</accession>
<keyword evidence="4" id="KW-0812">Transmembrane</keyword>
<dbReference type="GO" id="GO:0046872">
    <property type="term" value="F:metal ion binding"/>
    <property type="evidence" value="ECO:0007669"/>
    <property type="project" value="UniProtKB-KW"/>
</dbReference>
<evidence type="ECO:0000256" key="5">
    <source>
        <dbReference type="ARBA" id="ARBA00022723"/>
    </source>
</evidence>
<evidence type="ECO:0000256" key="18">
    <source>
        <dbReference type="SAM" id="MobiDB-lite"/>
    </source>
</evidence>
<keyword evidence="11" id="KW-1133">Transmembrane helix</keyword>
<evidence type="ECO:0000256" key="10">
    <source>
        <dbReference type="ARBA" id="ARBA00022946"/>
    </source>
</evidence>
<protein>
    <recommendedName>
        <fullName evidence="3">dynamin GTPase</fullName>
        <ecNumber evidence="3">3.6.5.5</ecNumber>
    </recommendedName>
</protein>
<dbReference type="GO" id="GO:0005743">
    <property type="term" value="C:mitochondrial inner membrane"/>
    <property type="evidence" value="ECO:0007669"/>
    <property type="project" value="UniProtKB-SubCell"/>
</dbReference>
<dbReference type="InterPro" id="IPR045063">
    <property type="entry name" value="Dynamin_N"/>
</dbReference>
<evidence type="ECO:0000256" key="7">
    <source>
        <dbReference type="ARBA" id="ARBA00022792"/>
    </source>
</evidence>
<dbReference type="PANTHER" id="PTHR11566:SF212">
    <property type="entry name" value="DYNAMIN"/>
    <property type="match status" value="1"/>
</dbReference>
<dbReference type="InterPro" id="IPR020850">
    <property type="entry name" value="GED_dom"/>
</dbReference>
<dbReference type="Proteomes" id="UP001150238">
    <property type="component" value="Unassembled WGS sequence"/>
</dbReference>
<reference evidence="21" key="2">
    <citation type="journal article" date="2023" name="Proc. Natl. Acad. Sci. U.S.A.">
        <title>A global phylogenomic analysis of the shiitake genus Lentinula.</title>
        <authorList>
            <person name="Sierra-Patev S."/>
            <person name="Min B."/>
            <person name="Naranjo-Ortiz M."/>
            <person name="Looney B."/>
            <person name="Konkel Z."/>
            <person name="Slot J.C."/>
            <person name="Sakamoto Y."/>
            <person name="Steenwyk J.L."/>
            <person name="Rokas A."/>
            <person name="Carro J."/>
            <person name="Camarero S."/>
            <person name="Ferreira P."/>
            <person name="Molpeceres G."/>
            <person name="Ruiz-Duenas F.J."/>
            <person name="Serrano A."/>
            <person name="Henrissat B."/>
            <person name="Drula E."/>
            <person name="Hughes K.W."/>
            <person name="Mata J.L."/>
            <person name="Ishikawa N.K."/>
            <person name="Vargas-Isla R."/>
            <person name="Ushijima S."/>
            <person name="Smith C.A."/>
            <person name="Donoghue J."/>
            <person name="Ahrendt S."/>
            <person name="Andreopoulos W."/>
            <person name="He G."/>
            <person name="LaButti K."/>
            <person name="Lipzen A."/>
            <person name="Ng V."/>
            <person name="Riley R."/>
            <person name="Sandor L."/>
            <person name="Barry K."/>
            <person name="Martinez A.T."/>
            <person name="Xiao Y."/>
            <person name="Gibbons J.G."/>
            <person name="Terashima K."/>
            <person name="Grigoriev I.V."/>
            <person name="Hibbett D."/>
        </authorList>
    </citation>
    <scope>NUCLEOTIDE SEQUENCE</scope>
    <source>
        <strain evidence="21">Sp2 HRB7682 ss15</strain>
    </source>
</reference>
<evidence type="ECO:0000256" key="16">
    <source>
        <dbReference type="ARBA" id="ARBA00048040"/>
    </source>
</evidence>
<dbReference type="GO" id="GO:0005886">
    <property type="term" value="C:plasma membrane"/>
    <property type="evidence" value="ECO:0007669"/>
    <property type="project" value="TreeGrafter"/>
</dbReference>
<keyword evidence="5" id="KW-0479">Metal-binding</keyword>
<keyword evidence="9" id="KW-0460">Magnesium</keyword>
<feature type="compositionally biased region" description="Basic and acidic residues" evidence="18">
    <location>
        <begin position="172"/>
        <end position="198"/>
    </location>
</feature>
<dbReference type="GO" id="GO:0003924">
    <property type="term" value="F:GTPase activity"/>
    <property type="evidence" value="ECO:0007669"/>
    <property type="project" value="InterPro"/>
</dbReference>
<evidence type="ECO:0000256" key="15">
    <source>
        <dbReference type="ARBA" id="ARBA00023157"/>
    </source>
</evidence>
<dbReference type="InterPro" id="IPR027417">
    <property type="entry name" value="P-loop_NTPase"/>
</dbReference>
<keyword evidence="12" id="KW-0496">Mitochondrion</keyword>
<dbReference type="InterPro" id="IPR019762">
    <property type="entry name" value="Dynamin_GTPase_CS"/>
</dbReference>
<dbReference type="GO" id="GO:0061024">
    <property type="term" value="P:membrane organization"/>
    <property type="evidence" value="ECO:0007669"/>
    <property type="project" value="UniProtKB-ARBA"/>
</dbReference>
<evidence type="ECO:0000256" key="9">
    <source>
        <dbReference type="ARBA" id="ARBA00022842"/>
    </source>
</evidence>
<dbReference type="InterPro" id="IPR056495">
    <property type="entry name" value="LIS_MGM1"/>
</dbReference>
<dbReference type="InterPro" id="IPR001401">
    <property type="entry name" value="Dynamin_GTPase"/>
</dbReference>
<evidence type="ECO:0000256" key="17">
    <source>
        <dbReference type="RuleBase" id="RU003932"/>
    </source>
</evidence>
<dbReference type="EMBL" id="JANVFS010000003">
    <property type="protein sequence ID" value="KAJ4493988.1"/>
    <property type="molecule type" value="Genomic_DNA"/>
</dbReference>
<evidence type="ECO:0000256" key="8">
    <source>
        <dbReference type="ARBA" id="ARBA00022801"/>
    </source>
</evidence>
<dbReference type="Gene3D" id="3.40.50.300">
    <property type="entry name" value="P-loop containing nucleotide triphosphate hydrolases"/>
    <property type="match status" value="1"/>
</dbReference>
<feature type="domain" description="Dynamin-type G" evidence="20">
    <location>
        <begin position="256"/>
        <end position="527"/>
    </location>
</feature>
<dbReference type="InterPro" id="IPR000375">
    <property type="entry name" value="Dynamin_stalk"/>
</dbReference>
<dbReference type="GO" id="GO:0031623">
    <property type="term" value="P:receptor internalization"/>
    <property type="evidence" value="ECO:0007669"/>
    <property type="project" value="TreeGrafter"/>
</dbReference>
<dbReference type="FunFam" id="3.40.50.300:FF:000741">
    <property type="entry name" value="Putative mitochondrial dynamin GTPase"/>
    <property type="match status" value="1"/>
</dbReference>
<dbReference type="AlphaFoldDB" id="A0A9W9AZ82"/>
<keyword evidence="7" id="KW-0999">Mitochondrion inner membrane</keyword>
<dbReference type="CDD" id="cd08771">
    <property type="entry name" value="DLP_1"/>
    <property type="match status" value="1"/>
</dbReference>
<comment type="caution">
    <text evidence="21">The sequence shown here is derived from an EMBL/GenBank/DDBJ whole genome shotgun (WGS) entry which is preliminary data.</text>
</comment>
<evidence type="ECO:0000259" key="20">
    <source>
        <dbReference type="PROSITE" id="PS51718"/>
    </source>
</evidence>
<reference evidence="21" key="1">
    <citation type="submission" date="2022-08" db="EMBL/GenBank/DDBJ databases">
        <authorList>
            <consortium name="DOE Joint Genome Institute"/>
            <person name="Min B."/>
            <person name="Riley R."/>
            <person name="Sierra-Patev S."/>
            <person name="Naranjo-Ortiz M."/>
            <person name="Looney B."/>
            <person name="Konkel Z."/>
            <person name="Slot J.C."/>
            <person name="Sakamoto Y."/>
            <person name="Steenwyk J.L."/>
            <person name="Rokas A."/>
            <person name="Carro J."/>
            <person name="Camarero S."/>
            <person name="Ferreira P."/>
            <person name="Molpeceres G."/>
            <person name="Ruiz-Duenas F.J."/>
            <person name="Serrano A."/>
            <person name="Henrissat B."/>
            <person name="Drula E."/>
            <person name="Hughes K.W."/>
            <person name="Mata J.L."/>
            <person name="Ishikawa N.K."/>
            <person name="Vargas-Isla R."/>
            <person name="Ushijima S."/>
            <person name="Smith C.A."/>
            <person name="Ahrendt S."/>
            <person name="Andreopoulos W."/>
            <person name="He G."/>
            <person name="Labutti K."/>
            <person name="Lipzen A."/>
            <person name="Ng V."/>
            <person name="Sandor L."/>
            <person name="Barry K."/>
            <person name="Martinez A.T."/>
            <person name="Xiao Y."/>
            <person name="Gibbons J.G."/>
            <person name="Terashima K."/>
            <person name="Hibbett D.S."/>
            <person name="Grigoriev I.V."/>
        </authorList>
    </citation>
    <scope>NUCLEOTIDE SEQUENCE</scope>
    <source>
        <strain evidence="21">Sp2 HRB7682 ss15</strain>
    </source>
</reference>
<dbReference type="SUPFAM" id="SSF52540">
    <property type="entry name" value="P-loop containing nucleoside triphosphate hydrolases"/>
    <property type="match status" value="1"/>
</dbReference>
<evidence type="ECO:0000256" key="2">
    <source>
        <dbReference type="ARBA" id="ARBA00004569"/>
    </source>
</evidence>
<dbReference type="PROSITE" id="PS00410">
    <property type="entry name" value="G_DYNAMIN_1"/>
    <property type="match status" value="1"/>
</dbReference>
<evidence type="ECO:0000256" key="6">
    <source>
        <dbReference type="ARBA" id="ARBA00022741"/>
    </source>
</evidence>
<dbReference type="GO" id="GO:0005874">
    <property type="term" value="C:microtubule"/>
    <property type="evidence" value="ECO:0007669"/>
    <property type="project" value="TreeGrafter"/>
</dbReference>
<keyword evidence="6 17" id="KW-0547">Nucleotide-binding</keyword>
<dbReference type="GO" id="GO:0005525">
    <property type="term" value="F:GTP binding"/>
    <property type="evidence" value="ECO:0007669"/>
    <property type="project" value="UniProtKB-KW"/>
</dbReference>
<keyword evidence="13 17" id="KW-0342">GTP-binding</keyword>
<sequence>MYCFIRRHFPSILSNRKTVTYGLETAKAYSTMKNIPSRRRIWEQTRAYNRSQSTFLAAGSLRSSSATPLAAMRRIHARSLSYSSIPRFVARAFRVPIAGAAVGAGGLGYAEYRFEEFRKETQSWMNAVQDSAVDLFDSATDRVHKARTRVSGIRLPEFQAPQFLKDLFTEGDQDKTGKNRGEDGKRDNDGSSDSKQRPPSDNATIAALLAATMSSPSDSKTGNNGQLESQPNGLMNLTKKLIEIRSMLLSIDQNDSLKLPSIVVIGSQSSGKSSVLEAIVGHEFLPKGNNMVTRRPIELTLVHTPTPPGETPSEYGEFPALGLGKIHSFTDIQRTLTDMNLAVPASEAVSNDPIDLRIYSPFVPDLTLIDLPGYVQIASLDQPESLKEKIAGLCDKYIREPNIVLAVCAADVDLANSPALRASRKVDPLGLRTIGVVTKMDLVSPEEGAAILGGNRYPLHLGYVGVVTKAIGKNKSERTGEVVKRREDDFFGAHKGILGSGSLMVGTSTLRKRLMEVLESSMASSLHGITNAVQLELEEATYQFKVQYNDRRITAESYVAETMDVLKARFQTAKAEFRKPIIREKLKMMLDDKVMDVLEQLYWLDKRAKELGDLAVDSRVKGPEDVDSYWKHKLDAAGSLLTKSGVGRDSTLLVADGLRAMIDSIASGEPFTYHSRAAERLISFSHDILRDRIGVAADQVENCIKPYKYEVEVEPREWELGRERAIGLFEKEIAMCEGKLKDIRKKVGGSRRLGALVGYVQNLEEKEKERKERKLRAVAAHSNDDAAEEFEEPLTESYRFPAAQILDAKHAMLYTDRISILKLRTVALRSKRCKAGPDNDVFCPEAFLNVVADKLAYTSTMFLNIELLDQFFYEFPREIDSRLLYDLDRKEIVEFARENPIVRRHLDLQDRKDKLEEVMKQLNSLSTLRADPQPKPRRNRGLFGGVF</sequence>
<dbReference type="PRINTS" id="PR00195">
    <property type="entry name" value="DYNAMIN"/>
</dbReference>
<dbReference type="GO" id="GO:0008017">
    <property type="term" value="F:microtubule binding"/>
    <property type="evidence" value="ECO:0007669"/>
    <property type="project" value="TreeGrafter"/>
</dbReference>
<dbReference type="EC" id="3.6.5.5" evidence="3"/>
<dbReference type="SMART" id="SM00053">
    <property type="entry name" value="DYNc"/>
    <property type="match status" value="1"/>
</dbReference>
<evidence type="ECO:0000313" key="22">
    <source>
        <dbReference type="Proteomes" id="UP001150238"/>
    </source>
</evidence>
<evidence type="ECO:0000256" key="13">
    <source>
        <dbReference type="ARBA" id="ARBA00023134"/>
    </source>
</evidence>
<dbReference type="Pfam" id="PF00350">
    <property type="entry name" value="Dynamin_N"/>
    <property type="match status" value="1"/>
</dbReference>
<evidence type="ECO:0000259" key="19">
    <source>
        <dbReference type="PROSITE" id="PS51388"/>
    </source>
</evidence>
<keyword evidence="14" id="KW-0472">Membrane</keyword>
<evidence type="ECO:0000256" key="11">
    <source>
        <dbReference type="ARBA" id="ARBA00022989"/>
    </source>
</evidence>
<evidence type="ECO:0000256" key="3">
    <source>
        <dbReference type="ARBA" id="ARBA00011980"/>
    </source>
</evidence>
<evidence type="ECO:0000256" key="14">
    <source>
        <dbReference type="ARBA" id="ARBA00023136"/>
    </source>
</evidence>
<evidence type="ECO:0000256" key="12">
    <source>
        <dbReference type="ARBA" id="ARBA00023128"/>
    </source>
</evidence>
<dbReference type="Pfam" id="PF24550">
    <property type="entry name" value="LIS_MGM1"/>
    <property type="match status" value="1"/>
</dbReference>
<dbReference type="GO" id="GO:0005758">
    <property type="term" value="C:mitochondrial intermembrane space"/>
    <property type="evidence" value="ECO:0007669"/>
    <property type="project" value="UniProtKB-SubCell"/>
</dbReference>
<keyword evidence="15" id="KW-1015">Disulfide bond</keyword>
<dbReference type="Pfam" id="PF01031">
    <property type="entry name" value="Dynamin_M"/>
    <property type="match status" value="1"/>
</dbReference>
<proteinExistence type="inferred from homology"/>
<name>A0A9W9AZ82_9AGAR</name>